<dbReference type="SUPFAM" id="SSF51182">
    <property type="entry name" value="RmlC-like cupins"/>
    <property type="match status" value="1"/>
</dbReference>
<keyword evidence="3" id="KW-1185">Reference proteome</keyword>
<dbReference type="Proteomes" id="UP000652847">
    <property type="component" value="Unassembled WGS sequence"/>
</dbReference>
<organism evidence="2 3">
    <name type="scientific">Blautia segnis</name>
    <dbReference type="NCBI Taxonomy" id="2763030"/>
    <lineage>
        <taxon>Bacteria</taxon>
        <taxon>Bacillati</taxon>
        <taxon>Bacillota</taxon>
        <taxon>Clostridia</taxon>
        <taxon>Lachnospirales</taxon>
        <taxon>Lachnospiraceae</taxon>
        <taxon>Blautia</taxon>
    </lineage>
</organism>
<sequence>MLGDAFVTCLDGVGQITIDGVEYELHEGDSIVMPAKHPHAVMGKERFKMLLVVIS</sequence>
<dbReference type="AlphaFoldDB" id="A0A8I0DSM4"/>
<evidence type="ECO:0000313" key="2">
    <source>
        <dbReference type="EMBL" id="MBC5652701.1"/>
    </source>
</evidence>
<protein>
    <submittedName>
        <fullName evidence="2">Cupin domain-containing protein</fullName>
    </submittedName>
</protein>
<evidence type="ECO:0000313" key="3">
    <source>
        <dbReference type="Proteomes" id="UP000652847"/>
    </source>
</evidence>
<dbReference type="InterPro" id="IPR011051">
    <property type="entry name" value="RmlC_Cupin_sf"/>
</dbReference>
<comment type="caution">
    <text evidence="2">The sequence shown here is derived from an EMBL/GenBank/DDBJ whole genome shotgun (WGS) entry which is preliminary data.</text>
</comment>
<dbReference type="EMBL" id="JACOOT010000039">
    <property type="protein sequence ID" value="MBC5652701.1"/>
    <property type="molecule type" value="Genomic_DNA"/>
</dbReference>
<dbReference type="PANTHER" id="PTHR37694:SF1">
    <property type="entry name" value="SLR8022 PROTEIN"/>
    <property type="match status" value="1"/>
</dbReference>
<dbReference type="Pfam" id="PF07883">
    <property type="entry name" value="Cupin_2"/>
    <property type="match status" value="1"/>
</dbReference>
<gene>
    <name evidence="2" type="ORF">H8S54_16720</name>
</gene>
<feature type="domain" description="Cupin type-2" evidence="1">
    <location>
        <begin position="5"/>
        <end position="52"/>
    </location>
</feature>
<dbReference type="PANTHER" id="PTHR37694">
    <property type="entry name" value="SLR8022 PROTEIN"/>
    <property type="match status" value="1"/>
</dbReference>
<dbReference type="InterPro" id="IPR014710">
    <property type="entry name" value="RmlC-like_jellyroll"/>
</dbReference>
<reference evidence="2 3" key="1">
    <citation type="submission" date="2020-08" db="EMBL/GenBank/DDBJ databases">
        <title>Genome public.</title>
        <authorList>
            <person name="Liu C."/>
            <person name="Sun Q."/>
        </authorList>
    </citation>
    <scope>NUCLEOTIDE SEQUENCE [LARGE SCALE GENOMIC DNA]</scope>
    <source>
        <strain evidence="2 3">BX17</strain>
    </source>
</reference>
<name>A0A8I0DSM4_9FIRM</name>
<proteinExistence type="predicted"/>
<dbReference type="Gene3D" id="2.60.120.10">
    <property type="entry name" value="Jelly Rolls"/>
    <property type="match status" value="1"/>
</dbReference>
<accession>A0A8I0DSM4</accession>
<dbReference type="InterPro" id="IPR013096">
    <property type="entry name" value="Cupin_2"/>
</dbReference>
<evidence type="ECO:0000259" key="1">
    <source>
        <dbReference type="Pfam" id="PF07883"/>
    </source>
</evidence>
<dbReference type="CDD" id="cd02230">
    <property type="entry name" value="cupin_HP0902-like"/>
    <property type="match status" value="1"/>
</dbReference>